<dbReference type="EMBL" id="HQ634196">
    <property type="protein sequence ID" value="AGH57175.1"/>
    <property type="molecule type" value="Genomic_DNA"/>
</dbReference>
<reference evidence="1 2" key="1">
    <citation type="submission" date="2010-11" db="EMBL/GenBank/DDBJ databases">
        <title>The Genome Sequence of Vibrio phage VBP32.</title>
        <authorList>
            <consortium name="The Broad Institute Genome Sequencing Platform"/>
            <person name="Henn M.R."/>
            <person name="Wharam S."/>
            <person name="Gilg I."/>
            <person name="Martinez Martinez J."/>
            <person name="Wilson W."/>
            <person name="Levin J."/>
            <person name="Malboeuf C."/>
            <person name="Casali M."/>
            <person name="Russ C."/>
            <person name="Lennon N."/>
            <person name="Chapman S.B."/>
            <person name="Erlich R."/>
            <person name="Young S.K."/>
            <person name="Yandava C."/>
            <person name="Zeng Q."/>
            <person name="Fitzgerald M.F."/>
            <person name="Alvarado L."/>
            <person name="Anderson S."/>
            <person name="Berlin A."/>
            <person name="Chen Z."/>
            <person name="Freedman E."/>
            <person name="Gellesch M."/>
            <person name="Goldberg J."/>
            <person name="Green L."/>
            <person name="Griggs A."/>
            <person name="Gujja S."/>
            <person name="Heilman E."/>
            <person name="Heiman D."/>
            <person name="Hollinger A."/>
            <person name="Howarth C."/>
            <person name="Larson L."/>
            <person name="Mehta T."/>
            <person name="Neiman D."/>
            <person name="Pearson M."/>
            <person name="Roberts A."/>
            <person name="Ryan E."/>
            <person name="Saif S."/>
            <person name="Shea T."/>
            <person name="Shenoy N."/>
            <person name="Sisk P."/>
            <person name="Stolte C."/>
            <person name="Sykes S."/>
            <person name="White J."/>
            <person name="Haas B."/>
            <person name="Nusbaum C."/>
            <person name="Birren B."/>
        </authorList>
    </citation>
    <scope>NUCLEOTIDE SEQUENCE [LARGE SCALE GENOMIC DNA]</scope>
    <source>
        <strain evidence="1 2">VBP32</strain>
    </source>
</reference>
<name>M4SPF2_9CAUD</name>
<gene>
    <name evidence="1" type="ORF">VPMG_00036</name>
</gene>
<accession>M4SPF2</accession>
<dbReference type="KEGG" id="vg:15013169"/>
<evidence type="ECO:0000313" key="1">
    <source>
        <dbReference type="EMBL" id="AGH57175.1"/>
    </source>
</evidence>
<dbReference type="GeneID" id="15013169"/>
<dbReference type="RefSeq" id="YP_007676526.1">
    <property type="nucleotide sequence ID" value="NC_020868.1"/>
</dbReference>
<proteinExistence type="predicted"/>
<dbReference type="Proteomes" id="UP000201725">
    <property type="component" value="Segment"/>
</dbReference>
<protein>
    <submittedName>
        <fullName evidence="1">Uncharacterized protein</fullName>
    </submittedName>
</protein>
<organism evidence="1 2">
    <name type="scientific">Vibrio phage VBP32</name>
    <dbReference type="NCBI Taxonomy" id="754072"/>
    <lineage>
        <taxon>Viruses</taxon>
        <taxon>Duplodnaviria</taxon>
        <taxon>Heunggongvirae</taxon>
        <taxon>Uroviricota</taxon>
        <taxon>Caudoviricetes</taxon>
        <taxon>Schitoviridae</taxon>
        <taxon>Fuhrmanvirinae</taxon>
        <taxon>Stoningtonvirus</taxon>
        <taxon>Stoningtonvirus VBP47</taxon>
    </lineage>
</organism>
<sequence>MTFKILMDVDNDLALSNGEYFRWLRVDDDIRYAARVYGISEAFEEWHDYARNGGELDGAKEIFSGTYEECMAMYEMQVMLGVAHEWGYEV</sequence>
<evidence type="ECO:0000313" key="2">
    <source>
        <dbReference type="Proteomes" id="UP000201725"/>
    </source>
</evidence>